<reference evidence="2 3" key="1">
    <citation type="submission" date="2020-08" db="EMBL/GenBank/DDBJ databases">
        <title>Cohnella phylogeny.</title>
        <authorList>
            <person name="Dunlap C."/>
        </authorList>
    </citation>
    <scope>NUCLEOTIDE SEQUENCE [LARGE SCALE GENOMIC DNA]</scope>
    <source>
        <strain evidence="2 3">CBP 2801</strain>
    </source>
</reference>
<dbReference type="SUPFAM" id="SSF54909">
    <property type="entry name" value="Dimeric alpha+beta barrel"/>
    <property type="match status" value="1"/>
</dbReference>
<evidence type="ECO:0000313" key="2">
    <source>
        <dbReference type="EMBL" id="MBB6731354.1"/>
    </source>
</evidence>
<dbReference type="EMBL" id="JACJVO010000011">
    <property type="protein sequence ID" value="MBB6731354.1"/>
    <property type="molecule type" value="Genomic_DNA"/>
</dbReference>
<proteinExistence type="predicted"/>
<dbReference type="InterPro" id="IPR011008">
    <property type="entry name" value="Dimeric_a/b-barrel"/>
</dbReference>
<gene>
    <name evidence="2" type="ORF">H7C18_10600</name>
</gene>
<dbReference type="RefSeq" id="WP_185129025.1">
    <property type="nucleotide sequence ID" value="NZ_JACJVO010000011.1"/>
</dbReference>
<name>A0A7X0SM49_9BACL</name>
<protein>
    <submittedName>
        <fullName evidence="2">NIPSNAP family protein</fullName>
    </submittedName>
</protein>
<evidence type="ECO:0000259" key="1">
    <source>
        <dbReference type="Pfam" id="PF07978"/>
    </source>
</evidence>
<dbReference type="Pfam" id="PF07978">
    <property type="entry name" value="NIPSNAP"/>
    <property type="match status" value="1"/>
</dbReference>
<accession>A0A7X0SM49</accession>
<organism evidence="2 3">
    <name type="scientific">Cohnella zeiphila</name>
    <dbReference type="NCBI Taxonomy" id="2761120"/>
    <lineage>
        <taxon>Bacteria</taxon>
        <taxon>Bacillati</taxon>
        <taxon>Bacillota</taxon>
        <taxon>Bacilli</taxon>
        <taxon>Bacillales</taxon>
        <taxon>Paenibacillaceae</taxon>
        <taxon>Cohnella</taxon>
    </lineage>
</organism>
<dbReference type="Proteomes" id="UP000564644">
    <property type="component" value="Unassembled WGS sequence"/>
</dbReference>
<feature type="domain" description="NIPSNAP" evidence="1">
    <location>
        <begin position="3"/>
        <end position="103"/>
    </location>
</feature>
<dbReference type="Gene3D" id="3.30.70.100">
    <property type="match status" value="1"/>
</dbReference>
<comment type="caution">
    <text evidence="2">The sequence shown here is derived from an EMBL/GenBank/DDBJ whole genome shotgun (WGS) entry which is preliminary data.</text>
</comment>
<sequence length="108" mass="12970">MLYELRVYYIHPGKMKAIQDRFRDHTLALFAKHGMNVTQFWEDWDESENRLYYLVEHEDMNARNLNYDRFRSDPEWLAIKQVSELDGPLVAKLESLFMKNAAFFTAMS</sequence>
<keyword evidence="3" id="KW-1185">Reference proteome</keyword>
<dbReference type="InterPro" id="IPR012577">
    <property type="entry name" value="NIPSNAP"/>
</dbReference>
<dbReference type="AlphaFoldDB" id="A0A7X0SM49"/>
<evidence type="ECO:0000313" key="3">
    <source>
        <dbReference type="Proteomes" id="UP000564644"/>
    </source>
</evidence>